<dbReference type="InterPro" id="IPR052710">
    <property type="entry name" value="CAAX_protease"/>
</dbReference>
<feature type="transmembrane region" description="Helical" evidence="1">
    <location>
        <begin position="186"/>
        <end position="203"/>
    </location>
</feature>
<protein>
    <submittedName>
        <fullName evidence="3">CPBP family intramembrane metalloprotease</fullName>
    </submittedName>
</protein>
<sequence>MTAHNPLSLRSFLLRYGYRAIVFILLMLIIMIPDTFLLLFPQLHDILIALIQSALFFLILHYIYRFYNKQLVANNPSNYGKKKISGRLIGFSILIFLSLQGVNIVFIDLIAIDLPENQFIIEELFIYFPIAMTLSTVIAMPIAEELLFRGIFFNYFFTKNTPLFKALAIISSSILFGLIHEPAFSPPLILYTTIGVLLALTYVYTKNIFYPISIHICYNAIAVISIFSA</sequence>
<proteinExistence type="predicted"/>
<feature type="transmembrane region" description="Helical" evidence="1">
    <location>
        <begin position="124"/>
        <end position="143"/>
    </location>
</feature>
<name>A0ABY3X0K1_9GAMM</name>
<gene>
    <name evidence="3" type="ORF">MMG00_00560</name>
</gene>
<feature type="transmembrane region" description="Helical" evidence="1">
    <location>
        <begin position="46"/>
        <end position="67"/>
    </location>
</feature>
<accession>A0ABY3X0K1</accession>
<dbReference type="Proteomes" id="UP000829542">
    <property type="component" value="Chromosome"/>
</dbReference>
<dbReference type="PANTHER" id="PTHR36435:SF1">
    <property type="entry name" value="CAAX AMINO TERMINAL PROTEASE FAMILY PROTEIN"/>
    <property type="match status" value="1"/>
</dbReference>
<organism evidence="3 4">
    <name type="scientific">Ignatzschineria rhizosphaerae</name>
    <dbReference type="NCBI Taxonomy" id="2923279"/>
    <lineage>
        <taxon>Bacteria</taxon>
        <taxon>Pseudomonadati</taxon>
        <taxon>Pseudomonadota</taxon>
        <taxon>Gammaproteobacteria</taxon>
        <taxon>Cardiobacteriales</taxon>
        <taxon>Ignatzschineriaceae</taxon>
        <taxon>Ignatzschineria</taxon>
    </lineage>
</organism>
<evidence type="ECO:0000256" key="1">
    <source>
        <dbReference type="SAM" id="Phobius"/>
    </source>
</evidence>
<dbReference type="InterPro" id="IPR003675">
    <property type="entry name" value="Rce1/LyrA-like_dom"/>
</dbReference>
<keyword evidence="1" id="KW-1133">Transmembrane helix</keyword>
<evidence type="ECO:0000313" key="4">
    <source>
        <dbReference type="Proteomes" id="UP000829542"/>
    </source>
</evidence>
<dbReference type="PANTHER" id="PTHR36435">
    <property type="entry name" value="SLR1288 PROTEIN"/>
    <property type="match status" value="1"/>
</dbReference>
<keyword evidence="3" id="KW-0378">Hydrolase</keyword>
<feature type="domain" description="CAAX prenyl protease 2/Lysostaphin resistance protein A-like" evidence="2">
    <location>
        <begin position="129"/>
        <end position="221"/>
    </location>
</feature>
<keyword evidence="3" id="KW-0482">Metalloprotease</keyword>
<dbReference type="Pfam" id="PF02517">
    <property type="entry name" value="Rce1-like"/>
    <property type="match status" value="1"/>
</dbReference>
<evidence type="ECO:0000313" key="3">
    <source>
        <dbReference type="EMBL" id="UNM96401.1"/>
    </source>
</evidence>
<keyword evidence="4" id="KW-1185">Reference proteome</keyword>
<keyword evidence="3" id="KW-0645">Protease</keyword>
<feature type="transmembrane region" description="Helical" evidence="1">
    <location>
        <begin position="163"/>
        <end position="180"/>
    </location>
</feature>
<feature type="transmembrane region" description="Helical" evidence="1">
    <location>
        <begin position="88"/>
        <end position="112"/>
    </location>
</feature>
<dbReference type="RefSeq" id="WP_242149916.1">
    <property type="nucleotide sequence ID" value="NZ_CP093379.1"/>
</dbReference>
<dbReference type="GO" id="GO:0008237">
    <property type="term" value="F:metallopeptidase activity"/>
    <property type="evidence" value="ECO:0007669"/>
    <property type="project" value="UniProtKB-KW"/>
</dbReference>
<keyword evidence="1" id="KW-0472">Membrane</keyword>
<dbReference type="EMBL" id="CP093379">
    <property type="protein sequence ID" value="UNM96401.1"/>
    <property type="molecule type" value="Genomic_DNA"/>
</dbReference>
<evidence type="ECO:0000259" key="2">
    <source>
        <dbReference type="Pfam" id="PF02517"/>
    </source>
</evidence>
<reference evidence="3 4" key="1">
    <citation type="submission" date="2022-03" db="EMBL/GenBank/DDBJ databases">
        <title>Ignatzschineria rhizosphaerae HR5S32.</title>
        <authorList>
            <person name="Sun J.Q."/>
            <person name="Feng J.Y."/>
        </authorList>
    </citation>
    <scope>NUCLEOTIDE SEQUENCE [LARGE SCALE GENOMIC DNA]</scope>
    <source>
        <strain evidence="3 4">HR5S32</strain>
    </source>
</reference>
<feature type="transmembrane region" description="Helical" evidence="1">
    <location>
        <begin position="20"/>
        <end position="40"/>
    </location>
</feature>
<keyword evidence="1" id="KW-0812">Transmembrane</keyword>